<accession>A0ABP4TFD6</accession>
<evidence type="ECO:0000313" key="1">
    <source>
        <dbReference type="EMBL" id="GAA1687062.1"/>
    </source>
</evidence>
<dbReference type="PRINTS" id="PR00368">
    <property type="entry name" value="FADPNR"/>
</dbReference>
<dbReference type="Proteomes" id="UP001500280">
    <property type="component" value="Unassembled WGS sequence"/>
</dbReference>
<sequence>MDVVIIGAGASGLGAAIRLRQAGITNFAVLEKGPSLGGTWRDNTYPGCACDVPSALYSYSFAPNPSWTRAFAGQAEIQQYLTDTAARYDVLPHLRFGVELLRASWDPVRSVWSLETSTGPLEARVLITATGPWHEPLMPSIPGVFDGPVFHSSRWGHSVSLAGKRVAVIGTGASAVQFIPAIQPSVASMHVFQRTAQWVLPKPDHYVPTIERWLFRRFPVAQRLLRRVEYAGMEALGLGFRHPRLMRFVEAVGRLHLRRSVPSAVLRSVLTPTYTLGCKRILMSNTYYPALASSNVSVHPTAVAGFDGSTVIGTDGSRIEADVVILGTGFKILDLPIASRVHNAAGESLDDVWKGSPQAYLGTAVSGFPNAFNLLGPNLGTGHTSAFMILEAQLDHVLQAVSTLLNRGWSSLDVRPEVQEAFVTSVQSALTGTVYEAGGCASYYHDTNGRNSFSWPWSSARLQRDVGRFSPSDYTITKTLEVVR</sequence>
<organism evidence="1 2">
    <name type="scientific">Kribbella yunnanensis</name>
    <dbReference type="NCBI Taxonomy" id="190194"/>
    <lineage>
        <taxon>Bacteria</taxon>
        <taxon>Bacillati</taxon>
        <taxon>Actinomycetota</taxon>
        <taxon>Actinomycetes</taxon>
        <taxon>Propionibacteriales</taxon>
        <taxon>Kribbellaceae</taxon>
        <taxon>Kribbella</taxon>
    </lineage>
</organism>
<dbReference type="EMBL" id="BAAANF010000011">
    <property type="protein sequence ID" value="GAA1687062.1"/>
    <property type="molecule type" value="Genomic_DNA"/>
</dbReference>
<comment type="caution">
    <text evidence="1">The sequence shown here is derived from an EMBL/GenBank/DDBJ whole genome shotgun (WGS) entry which is preliminary data.</text>
</comment>
<reference evidence="2" key="1">
    <citation type="journal article" date="2019" name="Int. J. Syst. Evol. Microbiol.">
        <title>The Global Catalogue of Microorganisms (GCM) 10K type strain sequencing project: providing services to taxonomists for standard genome sequencing and annotation.</title>
        <authorList>
            <consortium name="The Broad Institute Genomics Platform"/>
            <consortium name="The Broad Institute Genome Sequencing Center for Infectious Disease"/>
            <person name="Wu L."/>
            <person name="Ma J."/>
        </authorList>
    </citation>
    <scope>NUCLEOTIDE SEQUENCE [LARGE SCALE GENOMIC DNA]</scope>
    <source>
        <strain evidence="2">JCM 14307</strain>
    </source>
</reference>
<dbReference type="PANTHER" id="PTHR42877:SF4">
    <property type="entry name" value="FAD_NAD(P)-BINDING DOMAIN-CONTAINING PROTEIN-RELATED"/>
    <property type="match status" value="1"/>
</dbReference>
<dbReference type="PANTHER" id="PTHR42877">
    <property type="entry name" value="L-ORNITHINE N(5)-MONOOXYGENASE-RELATED"/>
    <property type="match status" value="1"/>
</dbReference>
<keyword evidence="2" id="KW-1185">Reference proteome</keyword>
<proteinExistence type="predicted"/>
<dbReference type="PRINTS" id="PR00469">
    <property type="entry name" value="PNDRDTASEII"/>
</dbReference>
<dbReference type="InterPro" id="IPR036188">
    <property type="entry name" value="FAD/NAD-bd_sf"/>
</dbReference>
<evidence type="ECO:0000313" key="2">
    <source>
        <dbReference type="Proteomes" id="UP001500280"/>
    </source>
</evidence>
<dbReference type="Gene3D" id="3.50.50.60">
    <property type="entry name" value="FAD/NAD(P)-binding domain"/>
    <property type="match status" value="3"/>
</dbReference>
<dbReference type="RefSeq" id="WP_344152350.1">
    <property type="nucleotide sequence ID" value="NZ_BAAANF010000011.1"/>
</dbReference>
<dbReference type="Pfam" id="PF13738">
    <property type="entry name" value="Pyr_redox_3"/>
    <property type="match status" value="1"/>
</dbReference>
<dbReference type="InterPro" id="IPR051209">
    <property type="entry name" value="FAD-bind_Monooxygenase_sf"/>
</dbReference>
<name>A0ABP4TFD6_9ACTN</name>
<dbReference type="SUPFAM" id="SSF51905">
    <property type="entry name" value="FAD/NAD(P)-binding domain"/>
    <property type="match status" value="1"/>
</dbReference>
<protein>
    <submittedName>
        <fullName evidence="1">NAD(P)/FAD-dependent oxidoreductase</fullName>
    </submittedName>
</protein>
<gene>
    <name evidence="1" type="ORF">GCM10009745_34750</name>
</gene>